<proteinExistence type="predicted"/>
<reference evidence="2" key="1">
    <citation type="submission" date="2015-01" db="EMBL/GenBank/DDBJ databases">
        <authorList>
            <person name="Paterson Steve"/>
        </authorList>
    </citation>
    <scope>NUCLEOTIDE SEQUENCE [LARGE SCALE GENOMIC DNA]</scope>
    <source>
        <strain evidence="2">OBR1</strain>
    </source>
</reference>
<dbReference type="Proteomes" id="UP000044377">
    <property type="component" value="Unassembled WGS sequence"/>
</dbReference>
<gene>
    <name evidence="1" type="ORF">BN1221_01710</name>
</gene>
<evidence type="ECO:0000313" key="2">
    <source>
        <dbReference type="Proteomes" id="UP000044377"/>
    </source>
</evidence>
<sequence length="39" mass="4529">MLFGEVIDIDIDVADYCVIIAFKMLYMQPAYCAISHRYP</sequence>
<dbReference type="AlphaFoldDB" id="A0A0G4JTP4"/>
<dbReference type="STRING" id="1109412.BN1221_01710"/>
<dbReference type="EMBL" id="CGIG01000001">
    <property type="protein sequence ID" value="CPR15779.1"/>
    <property type="molecule type" value="Genomic_DNA"/>
</dbReference>
<accession>A0A0G4JTP4</accession>
<organism evidence="1 2">
    <name type="scientific">Brenneria goodwinii</name>
    <dbReference type="NCBI Taxonomy" id="1109412"/>
    <lineage>
        <taxon>Bacteria</taxon>
        <taxon>Pseudomonadati</taxon>
        <taxon>Pseudomonadota</taxon>
        <taxon>Gammaproteobacteria</taxon>
        <taxon>Enterobacterales</taxon>
        <taxon>Pectobacteriaceae</taxon>
        <taxon>Brenneria</taxon>
    </lineage>
</organism>
<name>A0A0G4JTP4_9GAMM</name>
<keyword evidence="2" id="KW-1185">Reference proteome</keyword>
<protein>
    <submittedName>
        <fullName evidence="1">Uncharacterized protein</fullName>
    </submittedName>
</protein>
<evidence type="ECO:0000313" key="1">
    <source>
        <dbReference type="EMBL" id="CPR15779.1"/>
    </source>
</evidence>